<dbReference type="Proteomes" id="UP001295444">
    <property type="component" value="Chromosome 08"/>
</dbReference>
<accession>A0AAD1SWU8</accession>
<feature type="coiled-coil region" evidence="1">
    <location>
        <begin position="113"/>
        <end position="147"/>
    </location>
</feature>
<reference evidence="3" key="1">
    <citation type="submission" date="2022-03" db="EMBL/GenBank/DDBJ databases">
        <authorList>
            <person name="Alioto T."/>
            <person name="Alioto T."/>
            <person name="Gomez Garrido J."/>
        </authorList>
    </citation>
    <scope>NUCLEOTIDE SEQUENCE</scope>
</reference>
<evidence type="ECO:0000313" key="3">
    <source>
        <dbReference type="EMBL" id="CAH2313160.1"/>
    </source>
</evidence>
<protein>
    <submittedName>
        <fullName evidence="3">Uncharacterized protein</fullName>
    </submittedName>
</protein>
<dbReference type="AlphaFoldDB" id="A0AAD1SWU8"/>
<dbReference type="EMBL" id="OW240919">
    <property type="protein sequence ID" value="CAH2313160.1"/>
    <property type="molecule type" value="Genomic_DNA"/>
</dbReference>
<feature type="region of interest" description="Disordered" evidence="2">
    <location>
        <begin position="1"/>
        <end position="27"/>
    </location>
</feature>
<evidence type="ECO:0000313" key="4">
    <source>
        <dbReference type="Proteomes" id="UP001295444"/>
    </source>
</evidence>
<evidence type="ECO:0000256" key="1">
    <source>
        <dbReference type="SAM" id="Coils"/>
    </source>
</evidence>
<name>A0AAD1SWU8_PELCU</name>
<keyword evidence="1" id="KW-0175">Coiled coil</keyword>
<gene>
    <name evidence="3" type="ORF">PECUL_23A008905</name>
</gene>
<keyword evidence="4" id="KW-1185">Reference proteome</keyword>
<organism evidence="3 4">
    <name type="scientific">Pelobates cultripes</name>
    <name type="common">Western spadefoot toad</name>
    <dbReference type="NCBI Taxonomy" id="61616"/>
    <lineage>
        <taxon>Eukaryota</taxon>
        <taxon>Metazoa</taxon>
        <taxon>Chordata</taxon>
        <taxon>Craniata</taxon>
        <taxon>Vertebrata</taxon>
        <taxon>Euteleostomi</taxon>
        <taxon>Amphibia</taxon>
        <taxon>Batrachia</taxon>
        <taxon>Anura</taxon>
        <taxon>Pelobatoidea</taxon>
        <taxon>Pelobatidae</taxon>
        <taxon>Pelobates</taxon>
    </lineage>
</organism>
<proteinExistence type="predicted"/>
<evidence type="ECO:0000256" key="2">
    <source>
        <dbReference type="SAM" id="MobiDB-lite"/>
    </source>
</evidence>
<sequence>MAAATRESLEFSDKAGAVPKMSAKRHTEITQEAPALEVAVGDQPVFPYMAPLPPRSMETSRRSSASSDQVWEMLEIIRQDVLDLRNKFEAEFTTLSQKVSVLDYRADETDEVLTEHATEIANLNKRIHSLELQLNSTNTKLSDIEDRSLRNNLRVRRIPNCSAC</sequence>